<evidence type="ECO:0000259" key="2">
    <source>
        <dbReference type="Pfam" id="PF06970"/>
    </source>
</evidence>
<evidence type="ECO:0000313" key="6">
    <source>
        <dbReference type="Proteomes" id="UP000292665"/>
    </source>
</evidence>
<protein>
    <submittedName>
        <fullName evidence="4">Replication initiation protein</fullName>
    </submittedName>
    <submittedName>
        <fullName evidence="3">Replication initiator protein A (RepA) N-terminus</fullName>
    </submittedName>
</protein>
<dbReference type="AlphaFoldDB" id="A0A174E610"/>
<accession>A0A174E610</accession>
<dbReference type="RefSeq" id="WP_008689721.1">
    <property type="nucleotide sequence ID" value="NZ_CATVPX010000002.1"/>
</dbReference>
<evidence type="ECO:0000256" key="1">
    <source>
        <dbReference type="SAM" id="MobiDB-lite"/>
    </source>
</evidence>
<evidence type="ECO:0000313" key="3">
    <source>
        <dbReference type="EMBL" id="CUO33362.1"/>
    </source>
</evidence>
<dbReference type="EMBL" id="CYZO01000033">
    <property type="protein sequence ID" value="CUO33362.1"/>
    <property type="molecule type" value="Genomic_DNA"/>
</dbReference>
<dbReference type="Proteomes" id="UP000095787">
    <property type="component" value="Unassembled WGS sequence"/>
</dbReference>
<dbReference type="InterPro" id="IPR036388">
    <property type="entry name" value="WH-like_DNA-bd_sf"/>
</dbReference>
<evidence type="ECO:0000313" key="5">
    <source>
        <dbReference type="Proteomes" id="UP000095787"/>
    </source>
</evidence>
<organism evidence="3 5">
    <name type="scientific">[Ruminococcus] torques</name>
    <dbReference type="NCBI Taxonomy" id="33039"/>
    <lineage>
        <taxon>Bacteria</taxon>
        <taxon>Bacillati</taxon>
        <taxon>Bacillota</taxon>
        <taxon>Clostridia</taxon>
        <taxon>Lachnospirales</taxon>
        <taxon>Lachnospiraceae</taxon>
        <taxon>Mediterraneibacter</taxon>
    </lineage>
</organism>
<gene>
    <name evidence="4" type="ORF">EAI93_11935</name>
    <name evidence="3" type="ORF">ERS852456_02263</name>
</gene>
<reference evidence="3 5" key="1">
    <citation type="submission" date="2015-09" db="EMBL/GenBank/DDBJ databases">
        <authorList>
            <consortium name="Pathogen Informatics"/>
        </authorList>
    </citation>
    <scope>NUCLEOTIDE SEQUENCE [LARGE SCALE GENOMIC DNA]</scope>
    <source>
        <strain evidence="3 5">2789STDY5834841</strain>
    </source>
</reference>
<dbReference type="InterPro" id="IPR010724">
    <property type="entry name" value="RepA_N"/>
</dbReference>
<feature type="domain" description="Replication initiator A N-terminal" evidence="2">
    <location>
        <begin position="16"/>
        <end position="79"/>
    </location>
</feature>
<sequence>MTTFLTANSTLPPYMAFPSFLLDCDFSETTKLLYMVLLNRARLSQKNDGWIDKKGHVFSYFTIEDMAATLRKSQTTIKTSLSALEQVDLICRARQGTGNPNRIYVKVPADFSTQTEEKLSVRQSENRPFDRQNSVRQTVRKLSPNNKEKKNNDSVKRHYECKEDESL</sequence>
<name>A0A174E610_9FIRM</name>
<proteinExistence type="predicted"/>
<dbReference type="Pfam" id="PF06970">
    <property type="entry name" value="RepA_N"/>
    <property type="match status" value="1"/>
</dbReference>
<feature type="compositionally biased region" description="Basic and acidic residues" evidence="1">
    <location>
        <begin position="146"/>
        <end position="167"/>
    </location>
</feature>
<reference evidence="4 6" key="2">
    <citation type="journal article" date="2019" name="Science, e1252229">
        <title>Invertible promoters mediate bacterial phase variation, antibiotic resistance, and host adaptation in the gut.</title>
        <authorList>
            <person name="Jiang X."/>
            <person name="Hall A.B."/>
            <person name="Arthur T.D."/>
            <person name="Plichta D.R."/>
            <person name="Covington C.T."/>
            <person name="Poyet M."/>
            <person name="Crothers J."/>
            <person name="Moses P.L."/>
            <person name="Tolonen A.C."/>
            <person name="Vlamakis H."/>
            <person name="Alm E.J."/>
            <person name="Xavier R.J."/>
        </authorList>
    </citation>
    <scope>NUCLEOTIDE SEQUENCE [LARGE SCALE GENOMIC DNA]</scope>
    <source>
        <strain evidence="4">Aa_0143</strain>
        <strain evidence="6">aa_0143</strain>
    </source>
</reference>
<feature type="region of interest" description="Disordered" evidence="1">
    <location>
        <begin position="119"/>
        <end position="167"/>
    </location>
</feature>
<dbReference type="Gene3D" id="1.10.10.10">
    <property type="entry name" value="Winged helix-like DNA-binding domain superfamily/Winged helix DNA-binding domain"/>
    <property type="match status" value="1"/>
</dbReference>
<feature type="compositionally biased region" description="Basic and acidic residues" evidence="1">
    <location>
        <begin position="119"/>
        <end position="130"/>
    </location>
</feature>
<dbReference type="EMBL" id="RCYR01000030">
    <property type="protein sequence ID" value="RYS77815.1"/>
    <property type="molecule type" value="Genomic_DNA"/>
</dbReference>
<dbReference type="Proteomes" id="UP000292665">
    <property type="component" value="Unassembled WGS sequence"/>
</dbReference>
<evidence type="ECO:0000313" key="4">
    <source>
        <dbReference type="EMBL" id="RYS77815.1"/>
    </source>
</evidence>
<dbReference type="GeneID" id="97328298"/>